<dbReference type="RefSeq" id="WP_341836200.1">
    <property type="nucleotide sequence ID" value="NZ_CP149822.1"/>
</dbReference>
<accession>A0ABZ2YNM0</accession>
<keyword evidence="2" id="KW-1185">Reference proteome</keyword>
<name>A0ABZ2YNM0_9BACT</name>
<organism evidence="1 2">
    <name type="scientific">Chitinophaga pollutisoli</name>
    <dbReference type="NCBI Taxonomy" id="3133966"/>
    <lineage>
        <taxon>Bacteria</taxon>
        <taxon>Pseudomonadati</taxon>
        <taxon>Bacteroidota</taxon>
        <taxon>Chitinophagia</taxon>
        <taxon>Chitinophagales</taxon>
        <taxon>Chitinophagaceae</taxon>
        <taxon>Chitinophaga</taxon>
    </lineage>
</organism>
<gene>
    <name evidence="1" type="ORF">WJU16_25610</name>
</gene>
<evidence type="ECO:0000313" key="2">
    <source>
        <dbReference type="Proteomes" id="UP001485459"/>
    </source>
</evidence>
<sequence>MTYPEVPLAETSFHLLRLYIRMRRQRSAMRRRLQETLSGLLPEAPSILPQPLIQRMYHYQEIAHFVVCGALARMQGRQLTETEQIRQTLLSVITPLFDEICNNPSRNGRISELTNQPNAFVPCNESEALLREAYLRLLSQAANPAAISAQFRDVCYWREQSLRQQDADISEAELFRITYHKSYHAVLLFYTAFDCYPAPGETALAFPMAGLMQLTSDVFSIWENIRAGIYTIPILHRRYGRLEKRFMAESARFNQALLRLPYPAGRKKEYAQTVHMLHAMGLVAIRRLQSETKGVQDLSDLALLGQKRLVCKMDDWRGWIAWVSKIKELTNLMSFEGPTEKALRRSAPLSAAG</sequence>
<dbReference type="Proteomes" id="UP001485459">
    <property type="component" value="Chromosome"/>
</dbReference>
<dbReference type="EMBL" id="CP149822">
    <property type="protein sequence ID" value="WZN41346.1"/>
    <property type="molecule type" value="Genomic_DNA"/>
</dbReference>
<reference evidence="2" key="1">
    <citation type="submission" date="2024-03" db="EMBL/GenBank/DDBJ databases">
        <title>Chitinophaga horti sp. nov., isolated from garden soil.</title>
        <authorList>
            <person name="Lee D.S."/>
            <person name="Han D.M."/>
            <person name="Baek J.H."/>
            <person name="Choi D.G."/>
            <person name="Jeon J.H."/>
            <person name="Jeon C.O."/>
        </authorList>
    </citation>
    <scope>NUCLEOTIDE SEQUENCE [LARGE SCALE GENOMIC DNA]</scope>
    <source>
        <strain evidence="2">GPA1</strain>
    </source>
</reference>
<protein>
    <submittedName>
        <fullName evidence="1">Uncharacterized protein</fullName>
    </submittedName>
</protein>
<proteinExistence type="predicted"/>
<evidence type="ECO:0000313" key="1">
    <source>
        <dbReference type="EMBL" id="WZN41346.1"/>
    </source>
</evidence>